<reference evidence="3" key="1">
    <citation type="submission" date="2023-06" db="EMBL/GenBank/DDBJ databases">
        <authorList>
            <person name="Jiang Y."/>
            <person name="Liu Q."/>
        </authorList>
    </citation>
    <scope>NUCLEOTIDE SEQUENCE</scope>
    <source>
        <strain evidence="3">CGMCC 1.12089</strain>
    </source>
</reference>
<organism evidence="3 4">
    <name type="scientific">Variovorax dokdonensis</name>
    <dbReference type="NCBI Taxonomy" id="344883"/>
    <lineage>
        <taxon>Bacteria</taxon>
        <taxon>Pseudomonadati</taxon>
        <taxon>Pseudomonadota</taxon>
        <taxon>Betaproteobacteria</taxon>
        <taxon>Burkholderiales</taxon>
        <taxon>Comamonadaceae</taxon>
        <taxon>Variovorax</taxon>
    </lineage>
</organism>
<keyword evidence="4" id="KW-1185">Reference proteome</keyword>
<feature type="chain" id="PRO_5046037470" evidence="2">
    <location>
        <begin position="27"/>
        <end position="100"/>
    </location>
</feature>
<comment type="caution">
    <text evidence="3">The sequence shown here is derived from an EMBL/GenBank/DDBJ whole genome shotgun (WGS) entry which is preliminary data.</text>
</comment>
<evidence type="ECO:0000313" key="3">
    <source>
        <dbReference type="EMBL" id="MDM0043171.1"/>
    </source>
</evidence>
<proteinExistence type="predicted"/>
<keyword evidence="2" id="KW-0732">Signal</keyword>
<gene>
    <name evidence="3" type="ORF">QTH91_01630</name>
</gene>
<feature type="compositionally biased region" description="Polar residues" evidence="1">
    <location>
        <begin position="60"/>
        <end position="71"/>
    </location>
</feature>
<sequence length="100" mass="10740">MTVRNRLTLIVALGSAACTFAGSALAFQGEEYPMAPPAFESTRTRAEVRAEALNPLPVNEGSTGVMTVQSDTTREQVRRQAVMSTRDGSAWYGEMGPTTN</sequence>
<dbReference type="RefSeq" id="WP_286658293.1">
    <property type="nucleotide sequence ID" value="NZ_JASZYV010000001.1"/>
</dbReference>
<protein>
    <submittedName>
        <fullName evidence="3">DUF4148 domain-containing protein</fullName>
    </submittedName>
</protein>
<evidence type="ECO:0000313" key="4">
    <source>
        <dbReference type="Proteomes" id="UP001174908"/>
    </source>
</evidence>
<dbReference type="EMBL" id="JASZYV010000001">
    <property type="protein sequence ID" value="MDM0043171.1"/>
    <property type="molecule type" value="Genomic_DNA"/>
</dbReference>
<feature type="region of interest" description="Disordered" evidence="1">
    <location>
        <begin position="56"/>
        <end position="100"/>
    </location>
</feature>
<feature type="signal peptide" evidence="2">
    <location>
        <begin position="1"/>
        <end position="26"/>
    </location>
</feature>
<accession>A0ABT7N5F3</accession>
<dbReference type="PROSITE" id="PS51257">
    <property type="entry name" value="PROKAR_LIPOPROTEIN"/>
    <property type="match status" value="1"/>
</dbReference>
<evidence type="ECO:0000256" key="2">
    <source>
        <dbReference type="SAM" id="SignalP"/>
    </source>
</evidence>
<evidence type="ECO:0000256" key="1">
    <source>
        <dbReference type="SAM" id="MobiDB-lite"/>
    </source>
</evidence>
<dbReference type="Proteomes" id="UP001174908">
    <property type="component" value="Unassembled WGS sequence"/>
</dbReference>
<name>A0ABT7N5F3_9BURK</name>